<feature type="transmembrane region" description="Helical" evidence="1">
    <location>
        <begin position="134"/>
        <end position="156"/>
    </location>
</feature>
<proteinExistence type="predicted"/>
<dbReference type="PANTHER" id="PTHR21879">
    <property type="entry name" value="FI03362P-RELATED-RELATED"/>
    <property type="match status" value="1"/>
</dbReference>
<evidence type="ECO:0000313" key="2">
    <source>
        <dbReference type="EMBL" id="KAK9503726.1"/>
    </source>
</evidence>
<keyword evidence="3" id="KW-1185">Reference proteome</keyword>
<organism evidence="2 3">
    <name type="scientific">Rhynocoris fuscipes</name>
    <dbReference type="NCBI Taxonomy" id="488301"/>
    <lineage>
        <taxon>Eukaryota</taxon>
        <taxon>Metazoa</taxon>
        <taxon>Ecdysozoa</taxon>
        <taxon>Arthropoda</taxon>
        <taxon>Hexapoda</taxon>
        <taxon>Insecta</taxon>
        <taxon>Pterygota</taxon>
        <taxon>Neoptera</taxon>
        <taxon>Paraneoptera</taxon>
        <taxon>Hemiptera</taxon>
        <taxon>Heteroptera</taxon>
        <taxon>Panheteroptera</taxon>
        <taxon>Cimicomorpha</taxon>
        <taxon>Reduviidae</taxon>
        <taxon>Harpactorinae</taxon>
        <taxon>Harpactorini</taxon>
        <taxon>Rhynocoris</taxon>
    </lineage>
</organism>
<keyword evidence="1" id="KW-0812">Transmembrane</keyword>
<sequence>MTIILLIIYFIKSTLFYMFDKLARTAIFAKLVMAYKAFVIIKLLELKRYLWWVKEEEKGQYHHGISVHDHVYEEEIPEHHHYDSSPPWSGGWPYGRGHKKKKRKAVKKAIIKLVLIALLIKHKIKMLLTAFHTFLAFKAALLTSILVVIHGIKLWIEIKHKHHPQKVIYYENAHHTHYDDHHDEHFDDHHNSGWNFWGRSGVEAPTSTPPPTNYYNSIASYLTKRSSTGADNLAYSAYAPQEIAKN</sequence>
<dbReference type="AlphaFoldDB" id="A0AAW1CZ37"/>
<keyword evidence="1" id="KW-1133">Transmembrane helix</keyword>
<accession>A0AAW1CZ37</accession>
<dbReference type="EMBL" id="JAPXFL010000007">
    <property type="protein sequence ID" value="KAK9503726.1"/>
    <property type="molecule type" value="Genomic_DNA"/>
</dbReference>
<keyword evidence="1" id="KW-0472">Membrane</keyword>
<dbReference type="InterPro" id="IPR012464">
    <property type="entry name" value="DUF1676"/>
</dbReference>
<comment type="caution">
    <text evidence="2">The sequence shown here is derived from an EMBL/GenBank/DDBJ whole genome shotgun (WGS) entry which is preliminary data.</text>
</comment>
<name>A0AAW1CZ37_9HEMI</name>
<evidence type="ECO:0000313" key="3">
    <source>
        <dbReference type="Proteomes" id="UP001461498"/>
    </source>
</evidence>
<dbReference type="GO" id="GO:0016020">
    <property type="term" value="C:membrane"/>
    <property type="evidence" value="ECO:0007669"/>
    <property type="project" value="TreeGrafter"/>
</dbReference>
<evidence type="ECO:0000256" key="1">
    <source>
        <dbReference type="SAM" id="Phobius"/>
    </source>
</evidence>
<gene>
    <name evidence="2" type="ORF">O3M35_010227</name>
</gene>
<protein>
    <submittedName>
        <fullName evidence="2">Uncharacterized protein</fullName>
    </submittedName>
</protein>
<reference evidence="2 3" key="1">
    <citation type="submission" date="2022-12" db="EMBL/GenBank/DDBJ databases">
        <title>Chromosome-level genome assembly of true bugs.</title>
        <authorList>
            <person name="Ma L."/>
            <person name="Li H."/>
        </authorList>
    </citation>
    <scope>NUCLEOTIDE SEQUENCE [LARGE SCALE GENOMIC DNA]</scope>
    <source>
        <strain evidence="2">Lab_2022b</strain>
    </source>
</reference>
<dbReference type="Proteomes" id="UP001461498">
    <property type="component" value="Unassembled WGS sequence"/>
</dbReference>